<evidence type="ECO:0000313" key="2">
    <source>
        <dbReference type="EMBL" id="SDP11064.1"/>
    </source>
</evidence>
<sequence length="1289" mass="135454">MAMRWTAIGAAALMLAWGLAWMAVPPLVRWGIQHWGSGFAGRDVTVGRVQFRPWTLELTVYDIALSGAVPGAPAQADIRRLYIDMEMQSLVRWAPVLDALEIDAPRLRVVRGQDGRYDIDDLLQRGAARPGSGEGSGARFALYNLMLRDGVVEFTDRTTDQAHRLAGLELGIPFLSNLPADRQVTVTPRLAFSLDGSTFDTGARSTPFSEDRNTQARLQIRGLDLSPLRAYWPAGTPLRPQAGTLEAELDIGFLQGPEPRLTVGGHARLSGVLLDGPPGSAPLAFRALDVHAASVEPLRRSVHLSSVEWSGPDIAVRRDAQGRWDWAAVATGAGAGDARGAALRAPAAVPPAAGAGPSSGAWVVAIDRLAVREGRVAWRDESAVRPVAMAWDGVHAQAQSLAWPWKGGLPFRLQARMRPADGAGSGPGATGAGEAPATLKVAGTAWPGRGQVAASLRGMPFSAVEAYAAGAFAPRARARIDADAGVAWNHANGALVAKVARFVADGVSLACPAGGPCAAPSAEAGRPPEGTGTLPGAWAQAEQLEIENAWIDVPARAVSVERAVARAPRVRAERDAQGRWMFDAWPLQDAAGRVASREARASTSEGPWSVRVGELSVERGAVALRDAVPASPVDLRWSGIALQARGLRWPQAATGPDAVPVQLSLSGQWEAGRRDPGRLAYEGRLTVAPLGLQGRLQAQRLPLHLLEPYAAPWLSVRIMRAEAGFEGDVDYAATAAGAKASVRGNAALDEVRVRAPVPEPEPQTSAGTPSTPPRGEELLRWRNLALQGVQWEMAPGMPARVDVREAALRDFFARIVLQKNGRLNLQDLVRSPDAATAQERGPGAASAQASVGGSAAARPGAILGAGAPPAAPAAPAANAGPVLRFGPVVLSSGAVRFTDYFIEPNYSADLGDLAGRIGAFSSEPAPGGGEPAMAELELSGKAQGSAPLEISGRINPLAKPLALDIQGRVRDLELPPLSPYAVKYAGHGIERGKLSMDVRYKVQPDGQLTAGNRLVLHQLTFSDPVEGASASLPVRLAAALLADSNGVIDLDLPISGSLNDPQFSLGPVILRTLGSLVLKAVTSPFSLLAKAFAGGTAEQGAVAFAPGSAVLDAAALQGLDKVAQSLRDRPALQLTVTGHALAEAEEDGWKRERLRSQVQAVQQRRQPGARADAEVQVVPAAPGGTDAAQAQAYADALRELYRRTDIPKPRNLLGLALDIPVPEMEALLLARMKVPGGALRELAQARAVAVRDELARRGVPLERLFVAAPRVDARREGAVPQAELALSAR</sequence>
<dbReference type="InterPro" id="IPR008023">
    <property type="entry name" value="DUF748"/>
</dbReference>
<dbReference type="GO" id="GO:0005886">
    <property type="term" value="C:plasma membrane"/>
    <property type="evidence" value="ECO:0007669"/>
    <property type="project" value="TreeGrafter"/>
</dbReference>
<protein>
    <recommendedName>
        <fullName evidence="4">DUF748 domain-containing protein</fullName>
    </recommendedName>
</protein>
<reference evidence="3" key="1">
    <citation type="submission" date="2016-10" db="EMBL/GenBank/DDBJ databases">
        <authorList>
            <person name="Varghese N."/>
            <person name="Submissions S."/>
        </authorList>
    </citation>
    <scope>NUCLEOTIDE SEQUENCE [LARGE SCALE GENOMIC DNA]</scope>
    <source>
        <strain evidence="3">DSM 17101</strain>
    </source>
</reference>
<evidence type="ECO:0008006" key="4">
    <source>
        <dbReference type="Google" id="ProtNLM"/>
    </source>
</evidence>
<dbReference type="PANTHER" id="PTHR30441">
    <property type="entry name" value="DUF748 DOMAIN-CONTAINING PROTEIN"/>
    <property type="match status" value="1"/>
</dbReference>
<dbReference type="Pfam" id="PF05359">
    <property type="entry name" value="DUF748"/>
    <property type="match status" value="1"/>
</dbReference>
<gene>
    <name evidence="2" type="ORF">SAMN04489708_107143</name>
</gene>
<feature type="region of interest" description="Disordered" evidence="1">
    <location>
        <begin position="754"/>
        <end position="775"/>
    </location>
</feature>
<dbReference type="EMBL" id="FNJL01000007">
    <property type="protein sequence ID" value="SDP11064.1"/>
    <property type="molecule type" value="Genomic_DNA"/>
</dbReference>
<evidence type="ECO:0000256" key="1">
    <source>
        <dbReference type="SAM" id="MobiDB-lite"/>
    </source>
</evidence>
<dbReference type="InterPro" id="IPR052894">
    <property type="entry name" value="AsmA-related"/>
</dbReference>
<keyword evidence="3" id="KW-1185">Reference proteome</keyword>
<dbReference type="Gene3D" id="3.30.1330.60">
    <property type="entry name" value="OmpA-like domain"/>
    <property type="match status" value="1"/>
</dbReference>
<proteinExistence type="predicted"/>
<accession>A0A1H0Q152</accession>
<dbReference type="PANTHER" id="PTHR30441:SF8">
    <property type="entry name" value="DUF748 DOMAIN-CONTAINING PROTEIN"/>
    <property type="match status" value="1"/>
</dbReference>
<organism evidence="2 3">
    <name type="scientific">Paracidovorax cattleyae</name>
    <dbReference type="NCBI Taxonomy" id="80868"/>
    <lineage>
        <taxon>Bacteria</taxon>
        <taxon>Pseudomonadati</taxon>
        <taxon>Pseudomonadota</taxon>
        <taxon>Betaproteobacteria</taxon>
        <taxon>Burkholderiales</taxon>
        <taxon>Comamonadaceae</taxon>
        <taxon>Paracidovorax</taxon>
    </lineage>
</organism>
<evidence type="ECO:0000313" key="3">
    <source>
        <dbReference type="Proteomes" id="UP000199317"/>
    </source>
</evidence>
<dbReference type="InterPro" id="IPR036737">
    <property type="entry name" value="OmpA-like_sf"/>
</dbReference>
<dbReference type="Proteomes" id="UP000199317">
    <property type="component" value="Unassembled WGS sequence"/>
</dbReference>
<name>A0A1H0Q152_9BURK</name>
<dbReference type="GO" id="GO:0090313">
    <property type="term" value="P:regulation of protein targeting to membrane"/>
    <property type="evidence" value="ECO:0007669"/>
    <property type="project" value="TreeGrafter"/>
</dbReference>